<dbReference type="GO" id="GO:0005634">
    <property type="term" value="C:nucleus"/>
    <property type="evidence" value="ECO:0007669"/>
    <property type="project" value="TreeGrafter"/>
</dbReference>
<gene>
    <name evidence="7" type="ORF">BDV29DRAFT_193110</name>
</gene>
<keyword evidence="2" id="KW-0862">Zinc</keyword>
<dbReference type="Proteomes" id="UP000326565">
    <property type="component" value="Unassembled WGS sequence"/>
</dbReference>
<evidence type="ECO:0000313" key="7">
    <source>
        <dbReference type="EMBL" id="KAB8071627.1"/>
    </source>
</evidence>
<keyword evidence="5" id="KW-0804">Transcription</keyword>
<dbReference type="PANTHER" id="PTHR31944:SF129">
    <property type="entry name" value="ASPYRIDONES CLUSTER REGULATOR APDR-RELATED"/>
    <property type="match status" value="1"/>
</dbReference>
<accession>A0A5N5WV62</accession>
<evidence type="ECO:0000256" key="1">
    <source>
        <dbReference type="ARBA" id="ARBA00022723"/>
    </source>
</evidence>
<evidence type="ECO:0000313" key="8">
    <source>
        <dbReference type="Proteomes" id="UP000326565"/>
    </source>
</evidence>
<evidence type="ECO:0000256" key="5">
    <source>
        <dbReference type="ARBA" id="ARBA00023163"/>
    </source>
</evidence>
<evidence type="ECO:0000256" key="2">
    <source>
        <dbReference type="ARBA" id="ARBA00022833"/>
    </source>
</evidence>
<dbReference type="GO" id="GO:0046872">
    <property type="term" value="F:metal ion binding"/>
    <property type="evidence" value="ECO:0007669"/>
    <property type="project" value="UniProtKB-KW"/>
</dbReference>
<protein>
    <submittedName>
        <fullName evidence="7">Uncharacterized protein</fullName>
    </submittedName>
</protein>
<keyword evidence="8" id="KW-1185">Reference proteome</keyword>
<dbReference type="GO" id="GO:0001228">
    <property type="term" value="F:DNA-binding transcription activator activity, RNA polymerase II-specific"/>
    <property type="evidence" value="ECO:0007669"/>
    <property type="project" value="TreeGrafter"/>
</dbReference>
<reference evidence="7 8" key="1">
    <citation type="submission" date="2019-04" db="EMBL/GenBank/DDBJ databases">
        <title>Friends and foes A comparative genomics study of 23 Aspergillus species from section Flavi.</title>
        <authorList>
            <consortium name="DOE Joint Genome Institute"/>
            <person name="Kjaerbolling I."/>
            <person name="Vesth T."/>
            <person name="Frisvad J.C."/>
            <person name="Nybo J.L."/>
            <person name="Theobald S."/>
            <person name="Kildgaard S."/>
            <person name="Isbrandt T."/>
            <person name="Kuo A."/>
            <person name="Sato A."/>
            <person name="Lyhne E.K."/>
            <person name="Kogle M.E."/>
            <person name="Wiebenga A."/>
            <person name="Kun R.S."/>
            <person name="Lubbers R.J."/>
            <person name="Makela M.R."/>
            <person name="Barry K."/>
            <person name="Chovatia M."/>
            <person name="Clum A."/>
            <person name="Daum C."/>
            <person name="Haridas S."/>
            <person name="He G."/>
            <person name="LaButti K."/>
            <person name="Lipzen A."/>
            <person name="Mondo S."/>
            <person name="Riley R."/>
            <person name="Salamov A."/>
            <person name="Simmons B.A."/>
            <person name="Magnuson J.K."/>
            <person name="Henrissat B."/>
            <person name="Mortensen U.H."/>
            <person name="Larsen T.O."/>
            <person name="Devries R.P."/>
            <person name="Grigoriev I.V."/>
            <person name="Machida M."/>
            <person name="Baker S.E."/>
            <person name="Andersen M.R."/>
        </authorList>
    </citation>
    <scope>NUCLEOTIDE SEQUENCE [LARGE SCALE GENOMIC DNA]</scope>
    <source>
        <strain evidence="7 8">CBS 151.66</strain>
    </source>
</reference>
<sequence length="504" mass="57062">MVTLIPDPQLKRQPSALACEQCCRRKIKLDRVHQLEQTVLNFQLSSSRQIQPPTGEHEHGTINGRFQKTRFFGNSHRSICEYRLQDMLHMFYGIESQNTEILVLFGKCEQSTRTAKSQEVMHQKICPDLRDYMPTKQISDKLVQAYLRTFETASPQTASPAFIVKTLPILAIANSLYQPNGQDSDYIPRSTPLQWIYIAQTWPTSPFENPVSIPSLQIHCLLLLAPGTLHQTAMHIGLHIDPRHMTDISILMQSLDEECGVPIFELIVQSSMGAGARPLIRRYHYDCEPPLNIDDIQLEDLTLRLNLLILQRPLPIRLQTSQFINDFPRGVSYDEALRLSKSLANIYREASALFHSFKTNGVCPTPFQLELYDLMTQRKANPTFYYSHKIALETSMCILEQLSASTLKDQDYTALLLTGSPSFRDVPTQAAAIIADDVIHQIKEETSALDSTPYDPTLSLVETSNVSSRKSSFLLGTARIRVNKYKGYLIPGCFLALIGLMESN</sequence>
<keyword evidence="6" id="KW-0539">Nucleus</keyword>
<name>A0A5N5WV62_9EURO</name>
<dbReference type="GO" id="GO:0000978">
    <property type="term" value="F:RNA polymerase II cis-regulatory region sequence-specific DNA binding"/>
    <property type="evidence" value="ECO:0007669"/>
    <property type="project" value="TreeGrafter"/>
</dbReference>
<evidence type="ECO:0000256" key="6">
    <source>
        <dbReference type="ARBA" id="ARBA00023242"/>
    </source>
</evidence>
<evidence type="ECO:0000256" key="4">
    <source>
        <dbReference type="ARBA" id="ARBA00023125"/>
    </source>
</evidence>
<dbReference type="OrthoDB" id="4337792at2759"/>
<keyword evidence="1" id="KW-0479">Metal-binding</keyword>
<dbReference type="AlphaFoldDB" id="A0A5N5WV62"/>
<dbReference type="InterPro" id="IPR051430">
    <property type="entry name" value="Fungal_TF_Env_Response"/>
</dbReference>
<keyword evidence="4" id="KW-0238">DNA-binding</keyword>
<organism evidence="7 8">
    <name type="scientific">Aspergillus leporis</name>
    <dbReference type="NCBI Taxonomy" id="41062"/>
    <lineage>
        <taxon>Eukaryota</taxon>
        <taxon>Fungi</taxon>
        <taxon>Dikarya</taxon>
        <taxon>Ascomycota</taxon>
        <taxon>Pezizomycotina</taxon>
        <taxon>Eurotiomycetes</taxon>
        <taxon>Eurotiomycetidae</taxon>
        <taxon>Eurotiales</taxon>
        <taxon>Aspergillaceae</taxon>
        <taxon>Aspergillus</taxon>
        <taxon>Aspergillus subgen. Circumdati</taxon>
    </lineage>
</organism>
<proteinExistence type="predicted"/>
<dbReference type="PANTHER" id="PTHR31944">
    <property type="entry name" value="HEME-RESPONSIVE ZINC FINGER TRANSCRIPTION FACTOR HAP1"/>
    <property type="match status" value="1"/>
</dbReference>
<dbReference type="CDD" id="cd12148">
    <property type="entry name" value="fungal_TF_MHR"/>
    <property type="match status" value="1"/>
</dbReference>
<dbReference type="EMBL" id="ML732267">
    <property type="protein sequence ID" value="KAB8071627.1"/>
    <property type="molecule type" value="Genomic_DNA"/>
</dbReference>
<keyword evidence="3" id="KW-0805">Transcription regulation</keyword>
<evidence type="ECO:0000256" key="3">
    <source>
        <dbReference type="ARBA" id="ARBA00023015"/>
    </source>
</evidence>